<feature type="transmembrane region" description="Helical" evidence="1">
    <location>
        <begin position="51"/>
        <end position="70"/>
    </location>
</feature>
<protein>
    <recommendedName>
        <fullName evidence="4">Phage abortive infection protein</fullName>
    </recommendedName>
</protein>
<evidence type="ECO:0000313" key="2">
    <source>
        <dbReference type="EMBL" id="NHE58920.1"/>
    </source>
</evidence>
<reference evidence="2 3" key="1">
    <citation type="submission" date="2020-03" db="EMBL/GenBank/DDBJ databases">
        <title>Cyclobacterium plantarum sp. nov., a marine bacterium isolated from a coastal-marine wetland.</title>
        <authorList>
            <person name="Sanchez-Porro C."/>
            <person name="Ventosa A."/>
            <person name="Amoozegar M."/>
        </authorList>
    </citation>
    <scope>NUCLEOTIDE SEQUENCE [LARGE SCALE GENOMIC DNA]</scope>
    <source>
        <strain evidence="2 3">GBPx2</strain>
    </source>
</reference>
<gene>
    <name evidence="2" type="ORF">G9Q97_19090</name>
</gene>
<accession>A0ABX0HAJ8</accession>
<keyword evidence="1" id="KW-0812">Transmembrane</keyword>
<comment type="caution">
    <text evidence="2">The sequence shown here is derived from an EMBL/GenBank/DDBJ whole genome shotgun (WGS) entry which is preliminary data.</text>
</comment>
<dbReference type="EMBL" id="JAANYN010000009">
    <property type="protein sequence ID" value="NHE58920.1"/>
    <property type="molecule type" value="Genomic_DNA"/>
</dbReference>
<feature type="transmembrane region" description="Helical" evidence="1">
    <location>
        <begin position="12"/>
        <end position="31"/>
    </location>
</feature>
<sequence>MRWLKWKMNSILGIAILLDVSAVSFYLLSVIKPSAAQRFFSESTPEYVNGVSVVLASLSGVLFVYVAFLGQRWQMLFQQQEIRDNRKEIRFSSQELRGRIETLTEQVIQMDGDVIYQNFFRMLDQWCLFRDAVRYSPVANNTVRQSGAYSGKKIVATREKAFTYFMNDLIHWVDDTENGWKRTMDVLKEKQFYTENGYAWQPRRSGLGDIGDVANLRFLKSRDGESQLTKNEITFIIRAVSSEKAFDTYLQYSYHLFSYMMEKKLSRYLPTLEAGMGKHERSFFFYQLVAQFDGQERIKIKEWLQQHRFLAGIPEEDFLSPEHKVLLYPPDSIGA</sequence>
<evidence type="ECO:0000313" key="3">
    <source>
        <dbReference type="Proteomes" id="UP000649799"/>
    </source>
</evidence>
<evidence type="ECO:0008006" key="4">
    <source>
        <dbReference type="Google" id="ProtNLM"/>
    </source>
</evidence>
<organism evidence="2 3">
    <name type="scientific">Cyclobacterium plantarum</name>
    <dbReference type="NCBI Taxonomy" id="2716263"/>
    <lineage>
        <taxon>Bacteria</taxon>
        <taxon>Pseudomonadati</taxon>
        <taxon>Bacteroidota</taxon>
        <taxon>Cytophagia</taxon>
        <taxon>Cytophagales</taxon>
        <taxon>Cyclobacteriaceae</taxon>
        <taxon>Cyclobacterium</taxon>
    </lineage>
</organism>
<keyword evidence="1" id="KW-1133">Transmembrane helix</keyword>
<keyword evidence="3" id="KW-1185">Reference proteome</keyword>
<proteinExistence type="predicted"/>
<evidence type="ECO:0000256" key="1">
    <source>
        <dbReference type="SAM" id="Phobius"/>
    </source>
</evidence>
<keyword evidence="1" id="KW-0472">Membrane</keyword>
<name>A0ABX0HAJ8_9BACT</name>
<dbReference type="RefSeq" id="WP_166149781.1">
    <property type="nucleotide sequence ID" value="NZ_JAANYN010000009.1"/>
</dbReference>
<dbReference type="Proteomes" id="UP000649799">
    <property type="component" value="Unassembled WGS sequence"/>
</dbReference>